<dbReference type="Proteomes" id="UP000199138">
    <property type="component" value="Unassembled WGS sequence"/>
</dbReference>
<reference evidence="1 2" key="1">
    <citation type="submission" date="2016-10" db="EMBL/GenBank/DDBJ databases">
        <authorList>
            <person name="de Groot N.N."/>
        </authorList>
    </citation>
    <scope>NUCLEOTIDE SEQUENCE [LARGE SCALE GENOMIC DNA]</scope>
    <source>
        <strain evidence="1 2">CGMCC 1.12333</strain>
    </source>
</reference>
<organism evidence="1 2">
    <name type="scientific">Pustulibacterium marinum</name>
    <dbReference type="NCBI Taxonomy" id="1224947"/>
    <lineage>
        <taxon>Bacteria</taxon>
        <taxon>Pseudomonadati</taxon>
        <taxon>Bacteroidota</taxon>
        <taxon>Flavobacteriia</taxon>
        <taxon>Flavobacteriales</taxon>
        <taxon>Flavobacteriaceae</taxon>
        <taxon>Pustulibacterium</taxon>
    </lineage>
</organism>
<proteinExistence type="predicted"/>
<dbReference type="RefSeq" id="WP_093023350.1">
    <property type="nucleotide sequence ID" value="NZ_FPBK01000001.1"/>
</dbReference>
<evidence type="ECO:0000313" key="2">
    <source>
        <dbReference type="Proteomes" id="UP000199138"/>
    </source>
</evidence>
<keyword evidence="2" id="KW-1185">Reference proteome</keyword>
<dbReference type="OrthoDB" id="1148707at2"/>
<name>A0A1I7FDW5_9FLAO</name>
<accession>A0A1I7FDW5</accession>
<dbReference type="AlphaFoldDB" id="A0A1I7FDW5"/>
<dbReference type="PROSITE" id="PS51257">
    <property type="entry name" value="PROKAR_LIPOPROTEIN"/>
    <property type="match status" value="1"/>
</dbReference>
<sequence length="239" mass="27746">MKKYIFLFLIVSFISCGNKKEIELPEVSTATKTDMLDYSAAYLFFNPNEKDSVELNRKNLISTTNWVLHVDKRLALKQAIPTIKMLQEKKKNNEMHKNEDAKNYFSVNNKEIENLSFIDFTETEYLVDDQFSKFYIEEHHNDYTNKFPITINFNKENKITLNGTSAERGELVAFIKEFADFSAPNKETILYLNFDEHLTFQQYITNLQLAKKAAGDLITIAPIQFVYNEGKLPDCGCTL</sequence>
<gene>
    <name evidence="1" type="ORF">SAMN05216480_101895</name>
</gene>
<evidence type="ECO:0000313" key="1">
    <source>
        <dbReference type="EMBL" id="SFU34369.1"/>
    </source>
</evidence>
<dbReference type="EMBL" id="FPBK01000001">
    <property type="protein sequence ID" value="SFU34369.1"/>
    <property type="molecule type" value="Genomic_DNA"/>
</dbReference>
<protein>
    <submittedName>
        <fullName evidence="1">Uncharacterized protein</fullName>
    </submittedName>
</protein>
<dbReference type="STRING" id="1224947.SAMN05216480_101895"/>